<evidence type="ECO:0000256" key="6">
    <source>
        <dbReference type="ARBA" id="ARBA00022777"/>
    </source>
</evidence>
<evidence type="ECO:0000313" key="9">
    <source>
        <dbReference type="EMBL" id="SFL96478.1"/>
    </source>
</evidence>
<keyword evidence="2" id="KW-0597">Phosphoprotein</keyword>
<dbReference type="Gene3D" id="3.40.50.2300">
    <property type="match status" value="1"/>
</dbReference>
<dbReference type="GO" id="GO:0008982">
    <property type="term" value="F:protein-N(PI)-phosphohistidine-sugar phosphotransferase activity"/>
    <property type="evidence" value="ECO:0007669"/>
    <property type="project" value="InterPro"/>
</dbReference>
<dbReference type="OrthoDB" id="9808134at2"/>
<dbReference type="EMBL" id="FOTS01000028">
    <property type="protein sequence ID" value="SFL96478.1"/>
    <property type="molecule type" value="Genomic_DNA"/>
</dbReference>
<sequence length="102" mass="11587">MNILLVCSSGMSTGLLVDKMLMEGEKRNIQDLKIFACSVDEIEKYISNYDVVLVAPQIRYKEKYIYTLAMSRNKGYAIIEGVHYGLVDGNKILDQAFGLMRK</sequence>
<dbReference type="PANTHER" id="PTHR34581">
    <property type="entry name" value="PTS SYSTEM N,N'-DIACETYLCHITOBIOSE-SPECIFIC EIIB COMPONENT"/>
    <property type="match status" value="1"/>
</dbReference>
<gene>
    <name evidence="9" type="ORF">SAMN04490355_102853</name>
</gene>
<accession>A0A1I4LZ87</accession>
<reference evidence="10" key="1">
    <citation type="submission" date="2016-10" db="EMBL/GenBank/DDBJ databases">
        <authorList>
            <person name="Varghese N."/>
            <person name="Submissions S."/>
        </authorList>
    </citation>
    <scope>NUCLEOTIDE SEQUENCE [LARGE SCALE GENOMIC DNA]</scope>
    <source>
        <strain evidence="10">DSM 13327</strain>
    </source>
</reference>
<proteinExistence type="predicted"/>
<dbReference type="GO" id="GO:0009401">
    <property type="term" value="P:phosphoenolpyruvate-dependent sugar phosphotransferase system"/>
    <property type="evidence" value="ECO:0007669"/>
    <property type="project" value="UniProtKB-KW"/>
</dbReference>
<dbReference type="PANTHER" id="PTHR34581:SF2">
    <property type="entry name" value="PTS SYSTEM N,N'-DIACETYLCHITOBIOSE-SPECIFIC EIIB COMPONENT"/>
    <property type="match status" value="1"/>
</dbReference>
<organism evidence="9 10">
    <name type="scientific">Pelosinus propionicus DSM 13327</name>
    <dbReference type="NCBI Taxonomy" id="1123291"/>
    <lineage>
        <taxon>Bacteria</taxon>
        <taxon>Bacillati</taxon>
        <taxon>Bacillota</taxon>
        <taxon>Negativicutes</taxon>
        <taxon>Selenomonadales</taxon>
        <taxon>Sporomusaceae</taxon>
        <taxon>Pelosinus</taxon>
    </lineage>
</organism>
<evidence type="ECO:0000256" key="5">
    <source>
        <dbReference type="ARBA" id="ARBA00022683"/>
    </source>
</evidence>
<dbReference type="GO" id="GO:0016301">
    <property type="term" value="F:kinase activity"/>
    <property type="evidence" value="ECO:0007669"/>
    <property type="project" value="UniProtKB-KW"/>
</dbReference>
<dbReference type="InterPro" id="IPR003501">
    <property type="entry name" value="PTS_EIIB_2/3"/>
</dbReference>
<keyword evidence="10" id="KW-1185">Reference proteome</keyword>
<evidence type="ECO:0000256" key="1">
    <source>
        <dbReference type="ARBA" id="ARBA00022448"/>
    </source>
</evidence>
<protein>
    <submittedName>
        <fullName evidence="9">PTS system, cellobiose-specific IIB component</fullName>
    </submittedName>
</protein>
<dbReference type="InterPro" id="IPR013012">
    <property type="entry name" value="PTS_EIIB_3"/>
</dbReference>
<feature type="modified residue" description="Phosphocysteine; by EIIA" evidence="7">
    <location>
        <position position="7"/>
    </location>
</feature>
<keyword evidence="1" id="KW-0813">Transport</keyword>
<feature type="domain" description="PTS EIIB type-3" evidence="8">
    <location>
        <begin position="1"/>
        <end position="102"/>
    </location>
</feature>
<dbReference type="SUPFAM" id="SSF52794">
    <property type="entry name" value="PTS system IIB component-like"/>
    <property type="match status" value="1"/>
</dbReference>
<keyword evidence="6" id="KW-0418">Kinase</keyword>
<evidence type="ECO:0000256" key="4">
    <source>
        <dbReference type="ARBA" id="ARBA00022679"/>
    </source>
</evidence>
<evidence type="ECO:0000256" key="7">
    <source>
        <dbReference type="PROSITE-ProRule" id="PRU00423"/>
    </source>
</evidence>
<keyword evidence="3" id="KW-0762">Sugar transport</keyword>
<evidence type="ECO:0000256" key="2">
    <source>
        <dbReference type="ARBA" id="ARBA00022553"/>
    </source>
</evidence>
<evidence type="ECO:0000256" key="3">
    <source>
        <dbReference type="ARBA" id="ARBA00022597"/>
    </source>
</evidence>
<dbReference type="AlphaFoldDB" id="A0A1I4LZ87"/>
<keyword evidence="5" id="KW-0598">Phosphotransferase system</keyword>
<evidence type="ECO:0000259" key="8">
    <source>
        <dbReference type="PROSITE" id="PS51100"/>
    </source>
</evidence>
<dbReference type="PROSITE" id="PS51100">
    <property type="entry name" value="PTS_EIIB_TYPE_3"/>
    <property type="match status" value="1"/>
</dbReference>
<evidence type="ECO:0000313" key="10">
    <source>
        <dbReference type="Proteomes" id="UP000199520"/>
    </source>
</evidence>
<dbReference type="Proteomes" id="UP000199520">
    <property type="component" value="Unassembled WGS sequence"/>
</dbReference>
<name>A0A1I4LZ87_9FIRM</name>
<dbReference type="STRING" id="1123291.SAMN04490355_102853"/>
<dbReference type="InterPro" id="IPR051819">
    <property type="entry name" value="PTS_sugar-specific_EIIB"/>
</dbReference>
<keyword evidence="4" id="KW-0808">Transferase</keyword>
<dbReference type="CDD" id="cd05564">
    <property type="entry name" value="PTS_IIB_chitobiose_lichenan"/>
    <property type="match status" value="1"/>
</dbReference>
<dbReference type="Pfam" id="PF02302">
    <property type="entry name" value="PTS_IIB"/>
    <property type="match status" value="1"/>
</dbReference>
<dbReference type="InterPro" id="IPR036095">
    <property type="entry name" value="PTS_EIIB-like_sf"/>
</dbReference>
<dbReference type="RefSeq" id="WP_090939020.1">
    <property type="nucleotide sequence ID" value="NZ_FOTS01000028.1"/>
</dbReference>